<comment type="caution">
    <text evidence="17">Lacks conserved residue(s) required for the propagation of feature annotation.</text>
</comment>
<feature type="binding site" evidence="17">
    <location>
        <position position="70"/>
    </location>
    <ligand>
        <name>a CDP-1,2-diacyl-sn-glycerol</name>
        <dbReference type="ChEBI" id="CHEBI:58332"/>
    </ligand>
</feature>
<dbReference type="RefSeq" id="WP_075740139.1">
    <property type="nucleotide sequence ID" value="NZ_CP016076.1"/>
</dbReference>
<keyword evidence="6 17" id="KW-1003">Cell membrane</keyword>
<feature type="transmembrane region" description="Helical" evidence="17">
    <location>
        <begin position="30"/>
        <end position="47"/>
    </location>
</feature>
<dbReference type="KEGG" id="acad:UA74_10765"/>
<dbReference type="GO" id="GO:0005886">
    <property type="term" value="C:plasma membrane"/>
    <property type="evidence" value="ECO:0007669"/>
    <property type="project" value="UniProtKB-SubCell"/>
</dbReference>
<comment type="similarity">
    <text evidence="4 17 18">Belongs to the CDP-alcohol phosphatidyltransferase class-I family.</text>
</comment>
<name>A0AAC9PRL4_9PSEU</name>
<dbReference type="InterPro" id="IPR043130">
    <property type="entry name" value="CDP-OH_PTrfase_TM_dom"/>
</dbReference>
<dbReference type="InterPro" id="IPR048254">
    <property type="entry name" value="CDP_ALCOHOL_P_TRANSF_CS"/>
</dbReference>
<evidence type="ECO:0000256" key="3">
    <source>
        <dbReference type="ARBA" id="ARBA00005189"/>
    </source>
</evidence>
<evidence type="ECO:0000256" key="9">
    <source>
        <dbReference type="ARBA" id="ARBA00022723"/>
    </source>
</evidence>
<feature type="binding site" evidence="17">
    <location>
        <position position="87"/>
    </location>
    <ligand>
        <name>Mg(2+)</name>
        <dbReference type="ChEBI" id="CHEBI:18420"/>
        <label>1</label>
    </ligand>
</feature>
<keyword evidence="11 17" id="KW-1133">Transmembrane helix</keyword>
<keyword evidence="17" id="KW-0444">Lipid biosynthesis</keyword>
<evidence type="ECO:0000256" key="16">
    <source>
        <dbReference type="ARBA" id="ARBA00048865"/>
    </source>
</evidence>
<keyword evidence="17" id="KW-0594">Phospholipid biosynthesis</keyword>
<feature type="binding site" evidence="17">
    <location>
        <position position="74"/>
    </location>
    <ligand>
        <name>a CDP-1,2-diacyl-sn-glycerol</name>
        <dbReference type="ChEBI" id="CHEBI:58332"/>
    </ligand>
</feature>
<dbReference type="InterPro" id="IPR000462">
    <property type="entry name" value="CDP-OH_P_trans"/>
</dbReference>
<evidence type="ECO:0000256" key="8">
    <source>
        <dbReference type="ARBA" id="ARBA00022692"/>
    </source>
</evidence>
<gene>
    <name evidence="19" type="ORF">UA74_10765</name>
</gene>
<feature type="binding site" evidence="17">
    <location>
        <position position="66"/>
    </location>
    <ligand>
        <name>Mg(2+)</name>
        <dbReference type="ChEBI" id="CHEBI:18420"/>
        <label>1</label>
    </ligand>
</feature>
<dbReference type="GO" id="GO:0000287">
    <property type="term" value="F:magnesium ion binding"/>
    <property type="evidence" value="ECO:0007669"/>
    <property type="project" value="UniProtKB-UniRule"/>
</dbReference>
<sequence>MLNIFARASVSRVTDPVGGWLVRRGLSPNVMTVIGTLGTIVAALWFLPRGELFVGAAVVTVFVLFDLLDGAMARVSGGTTTFGAVLDSCCDRLADAALFGAIAYWCFVGADDRVTGIAALISLSCGQVISYVKARAEASGLSADGGLVERAERLIIGLVGVGIHGLGVPYILQVSLWLLAVLSVITVGQRLLAVHRSASEQAV</sequence>
<proteinExistence type="inferred from homology"/>
<keyword evidence="17" id="KW-1208">Phospholipid metabolism</keyword>
<keyword evidence="9 17" id="KW-0479">Metal-binding</keyword>
<evidence type="ECO:0000256" key="10">
    <source>
        <dbReference type="ARBA" id="ARBA00022842"/>
    </source>
</evidence>
<evidence type="ECO:0000256" key="17">
    <source>
        <dbReference type="HAMAP-Rule" id="MF_02241"/>
    </source>
</evidence>
<feature type="binding site" evidence="17">
    <location>
        <position position="80"/>
    </location>
    <ligand>
        <name>a CDP-1,2-diacyl-sn-glycerol</name>
        <dbReference type="ChEBI" id="CHEBI:58332"/>
    </ligand>
</feature>
<comment type="subcellular location">
    <subcellularLocation>
        <location evidence="1 17">Cell membrane</location>
        <topology evidence="1 17">Multi-pass membrane protein</topology>
    </subcellularLocation>
</comment>
<comment type="pathway">
    <text evidence="2 17">Phospholipid metabolism; phosphatidylinositol phosphate biosynthesis.</text>
</comment>
<feature type="transmembrane region" description="Helical" evidence="17">
    <location>
        <begin position="53"/>
        <end position="72"/>
    </location>
</feature>
<keyword evidence="17" id="KW-0443">Lipid metabolism</keyword>
<comment type="function">
    <text evidence="17">Catalyzes the conjugation of the 1'-hydroxyl group of D-myo-inositol-3-phosphate (also named L-myo-inositol-1-phosphate) with a lipid tail of cytidine diphosphate diacylglycerol (CDP-DAG), forming phosphatidylinositol phosphate (PIP) and CMP. PIP is a precursor of phosphatidylinositol (PI) which is an essential lipid required for cell wall formation.</text>
</comment>
<dbReference type="GO" id="GO:0016780">
    <property type="term" value="F:phosphotransferase activity, for other substituted phosphate groups"/>
    <property type="evidence" value="ECO:0007669"/>
    <property type="project" value="UniProtKB-UniRule"/>
</dbReference>
<dbReference type="Proteomes" id="UP000185511">
    <property type="component" value="Chromosome"/>
</dbReference>
<keyword evidence="10 17" id="KW-0460">Magnesium</keyword>
<evidence type="ECO:0000256" key="12">
    <source>
        <dbReference type="ARBA" id="ARBA00023136"/>
    </source>
</evidence>
<comment type="pathway">
    <text evidence="3">Lipid metabolism.</text>
</comment>
<feature type="binding site" evidence="17">
    <location>
        <position position="91"/>
    </location>
    <ligand>
        <name>Mg(2+)</name>
        <dbReference type="ChEBI" id="CHEBI:18420"/>
        <label>2</label>
    </ligand>
</feature>
<feature type="transmembrane region" description="Helical" evidence="17">
    <location>
        <begin position="177"/>
        <end position="194"/>
    </location>
</feature>
<feature type="binding site" evidence="17">
    <location>
        <position position="69"/>
    </location>
    <ligand>
        <name>Mg(2+)</name>
        <dbReference type="ChEBI" id="CHEBI:18420"/>
        <label>1</label>
    </ligand>
</feature>
<dbReference type="NCBIfam" id="NF045883">
    <property type="entry name" value="PIPSynth"/>
    <property type="match status" value="1"/>
</dbReference>
<dbReference type="EC" id="2.7.8.-" evidence="17"/>
<comment type="catalytic activity">
    <reaction evidence="16 17">
        <text>a CDP-1,2-diacyl-sn-glycerol + 1D-myo-inositol 3-phosphate = a 1,2-diacyl-sn-glycero-3-phospho-(1D-myo-inositol-3-phosphate) + CMP + H(+)</text>
        <dbReference type="Rhea" id="RHEA:60504"/>
        <dbReference type="ChEBI" id="CHEBI:15378"/>
        <dbReference type="ChEBI" id="CHEBI:58088"/>
        <dbReference type="ChEBI" id="CHEBI:58332"/>
        <dbReference type="ChEBI" id="CHEBI:58401"/>
        <dbReference type="ChEBI" id="CHEBI:60377"/>
    </reaction>
</comment>
<feature type="active site" description="Proton acceptor" evidence="17">
    <location>
        <position position="91"/>
    </location>
</feature>
<feature type="binding site" evidence="17">
    <location>
        <begin position="29"/>
        <end position="32"/>
    </location>
    <ligand>
        <name>a CDP-1,2-diacyl-sn-glycerol</name>
        <dbReference type="ChEBI" id="CHEBI:58332"/>
    </ligand>
</feature>
<keyword evidence="12 17" id="KW-0472">Membrane</keyword>
<keyword evidence="20" id="KW-1185">Reference proteome</keyword>
<comment type="subunit">
    <text evidence="5 17">Homodimer.</text>
</comment>
<dbReference type="AlphaFoldDB" id="A0AAC9PRL4"/>
<organism evidence="19 20">
    <name type="scientific">Actinoalloteichus fjordicus</name>
    <dbReference type="NCBI Taxonomy" id="1612552"/>
    <lineage>
        <taxon>Bacteria</taxon>
        <taxon>Bacillati</taxon>
        <taxon>Actinomycetota</taxon>
        <taxon>Actinomycetes</taxon>
        <taxon>Pseudonocardiales</taxon>
        <taxon>Pseudonocardiaceae</taxon>
        <taxon>Actinoalloteichus</taxon>
    </lineage>
</organism>
<dbReference type="Pfam" id="PF01066">
    <property type="entry name" value="CDP-OH_P_transf"/>
    <property type="match status" value="1"/>
</dbReference>
<dbReference type="InterPro" id="IPR044268">
    <property type="entry name" value="PIP_synthase_PgsA1"/>
</dbReference>
<evidence type="ECO:0000256" key="2">
    <source>
        <dbReference type="ARBA" id="ARBA00004805"/>
    </source>
</evidence>
<evidence type="ECO:0000256" key="14">
    <source>
        <dbReference type="ARBA" id="ARBA00024082"/>
    </source>
</evidence>
<evidence type="ECO:0000256" key="4">
    <source>
        <dbReference type="ARBA" id="ARBA00010441"/>
    </source>
</evidence>
<feature type="binding site" evidence="17">
    <location>
        <position position="66"/>
    </location>
    <ligand>
        <name>Mg(2+)</name>
        <dbReference type="ChEBI" id="CHEBI:18420"/>
        <label>2</label>
    </ligand>
</feature>
<keyword evidence="8 17" id="KW-0812">Transmembrane</keyword>
<feature type="binding site" evidence="17">
    <location>
        <position position="87"/>
    </location>
    <ligand>
        <name>Mg(2+)</name>
        <dbReference type="ChEBI" id="CHEBI:18420"/>
        <label>2</label>
    </ligand>
</feature>
<comment type="cofactor">
    <cofactor evidence="17">
        <name>Mg(2+)</name>
        <dbReference type="ChEBI" id="CHEBI:18420"/>
    </cofactor>
    <text evidence="17">Contains a di-nuclear catalytic Mg(2+) center.</text>
</comment>
<evidence type="ECO:0000313" key="20">
    <source>
        <dbReference type="Proteomes" id="UP000185511"/>
    </source>
</evidence>
<protein>
    <recommendedName>
        <fullName evidence="14 17">Phosphatidylinositol phosphate synthase</fullName>
        <shortName evidence="17">PIP synthase</shortName>
        <ecNumber evidence="17">2.7.8.-</ecNumber>
    </recommendedName>
    <alternativeName>
        <fullName evidence="15 17">CDP-diacylglycerol--D-myo-inositol-3-phosphate 3-phosphatidyltransferase</fullName>
    </alternativeName>
</protein>
<evidence type="ECO:0000256" key="7">
    <source>
        <dbReference type="ARBA" id="ARBA00022679"/>
    </source>
</evidence>
<dbReference type="HAMAP" id="MF_02241">
    <property type="entry name" value="PIP_synthase"/>
    <property type="match status" value="1"/>
</dbReference>
<evidence type="ECO:0000313" key="19">
    <source>
        <dbReference type="EMBL" id="APU14213.1"/>
    </source>
</evidence>
<evidence type="ECO:0000256" key="5">
    <source>
        <dbReference type="ARBA" id="ARBA00011738"/>
    </source>
</evidence>
<dbReference type="EMBL" id="CP016076">
    <property type="protein sequence ID" value="APU14213.1"/>
    <property type="molecule type" value="Genomic_DNA"/>
</dbReference>
<evidence type="ECO:0000256" key="1">
    <source>
        <dbReference type="ARBA" id="ARBA00004651"/>
    </source>
</evidence>
<dbReference type="Gene3D" id="1.20.120.1760">
    <property type="match status" value="1"/>
</dbReference>
<dbReference type="GO" id="GO:0008654">
    <property type="term" value="P:phospholipid biosynthetic process"/>
    <property type="evidence" value="ECO:0007669"/>
    <property type="project" value="UniProtKB-UniRule"/>
</dbReference>
<reference evidence="20" key="1">
    <citation type="submission" date="2016-06" db="EMBL/GenBank/DDBJ databases">
        <title>Complete genome sequence of Actinoalloteichus fjordicus DSM 46855 (=ADI127-17), type strain of the new species Actinoalloteichus fjordicus.</title>
        <authorList>
            <person name="Ruckert C."/>
            <person name="Nouioui I."/>
            <person name="Willmese J."/>
            <person name="van Wezel G."/>
            <person name="Klenk H.-P."/>
            <person name="Kalinowski J."/>
            <person name="Zotchev S.B."/>
        </authorList>
    </citation>
    <scope>NUCLEOTIDE SEQUENCE [LARGE SCALE GENOMIC DNA]</scope>
    <source>
        <strain evidence="20">ADI127-7</strain>
    </source>
</reference>
<evidence type="ECO:0000256" key="18">
    <source>
        <dbReference type="RuleBase" id="RU003750"/>
    </source>
</evidence>
<accession>A0AAC9PRL4</accession>
<evidence type="ECO:0000256" key="11">
    <source>
        <dbReference type="ARBA" id="ARBA00022989"/>
    </source>
</evidence>
<evidence type="ECO:0000256" key="6">
    <source>
        <dbReference type="ARBA" id="ARBA00022475"/>
    </source>
</evidence>
<dbReference type="PROSITE" id="PS00379">
    <property type="entry name" value="CDP_ALCOHOL_P_TRANSF"/>
    <property type="match status" value="1"/>
</dbReference>
<comment type="catalytic activity">
    <reaction evidence="13 17">
        <text>1,2-di-(9Z-octadecenoyl)-sn-glycero-3-cytidine-5'-diphosphate + 1D-myo-inositol 3-phosphate = 1,2-di-(9Z-octadecenoyl)-sn-glycero-3-phospho-(1D-myo-inositol-3-phosphate) + CMP + H(+)</text>
        <dbReference type="Rhea" id="RHEA:61216"/>
        <dbReference type="ChEBI" id="CHEBI:15378"/>
        <dbReference type="ChEBI" id="CHEBI:58401"/>
        <dbReference type="ChEBI" id="CHEBI:60377"/>
        <dbReference type="ChEBI" id="CHEBI:85356"/>
        <dbReference type="ChEBI" id="CHEBI:144472"/>
    </reaction>
</comment>
<evidence type="ECO:0000256" key="15">
    <source>
        <dbReference type="ARBA" id="ARBA00033137"/>
    </source>
</evidence>
<keyword evidence="7 17" id="KW-0808">Transferase</keyword>
<evidence type="ECO:0000256" key="13">
    <source>
        <dbReference type="ARBA" id="ARBA00023935"/>
    </source>
</evidence>